<dbReference type="PANTHER" id="PTHR43308">
    <property type="entry name" value="OUTER MEMBRANE PROTEIN ALPHA-RELATED"/>
    <property type="match status" value="1"/>
</dbReference>
<evidence type="ECO:0000256" key="2">
    <source>
        <dbReference type="SAM" id="SignalP"/>
    </source>
</evidence>
<evidence type="ECO:0000313" key="5">
    <source>
        <dbReference type="Proteomes" id="UP000620327"/>
    </source>
</evidence>
<name>A0A923MKU6_9FIRM</name>
<dbReference type="Proteomes" id="UP000620327">
    <property type="component" value="Unassembled WGS sequence"/>
</dbReference>
<dbReference type="RefSeq" id="WP_187016272.1">
    <property type="nucleotide sequence ID" value="NZ_JACOQI010000033.1"/>
</dbReference>
<dbReference type="Pfam" id="PF00395">
    <property type="entry name" value="SLH"/>
    <property type="match status" value="3"/>
</dbReference>
<keyword evidence="1" id="KW-0677">Repeat</keyword>
<dbReference type="PROSITE" id="PS51272">
    <property type="entry name" value="SLH"/>
    <property type="match status" value="3"/>
</dbReference>
<accession>A0A923MKU6</accession>
<gene>
    <name evidence="4" type="ORF">H8Z83_17745</name>
</gene>
<evidence type="ECO:0000256" key="1">
    <source>
        <dbReference type="ARBA" id="ARBA00022737"/>
    </source>
</evidence>
<dbReference type="Gene3D" id="3.20.20.80">
    <property type="entry name" value="Glycosidases"/>
    <property type="match status" value="1"/>
</dbReference>
<feature type="chain" id="PRO_5037481836" evidence="2">
    <location>
        <begin position="30"/>
        <end position="490"/>
    </location>
</feature>
<sequence>MKRTILKKLTACLCLCAVLSGALTVPAGAASFQDVPSNHWAATAIDRCAAQGWFQGKTADTFGVGQPMTRAGFAVALSRFFGWQSGETYYRIFSDVPQGTWYEPALRACYEHGAVTRQTGDFRPGDPITREELAVMLIRALGYGPIAGLAEDDPLPFRDVTTNKGHIAMAYELGLVSGMGNDLFVPDRYATREQAAVMLSRLYDKLHPAQTANEAMVLLRSGEEAEDLSGYQTVILTAGTLTGGQNPRLALSVSNTQKQVMETATASGQTVLLGISGQSGVLKNTTAAATAVAEALTDSSYDGVYLNITPSAENGDALAAFVQVLRAAVPEKKLYVAASAPARREAIPDYQALGKAADRIVLQVSGHEDTDGAVPVYAMEPLETVYYALSALNDQIPGEKLALLLTAEGRGRKGTGKPTAFSGDAVSALEAQGRTYYSDRYACAYLETKDTVVWYLNEKALEARQQLLRCFGVSSCCLSTPNGTLPAQES</sequence>
<dbReference type="InterPro" id="IPR001119">
    <property type="entry name" value="SLH_dom"/>
</dbReference>
<feature type="domain" description="SLH" evidence="3">
    <location>
        <begin position="152"/>
        <end position="213"/>
    </location>
</feature>
<protein>
    <submittedName>
        <fullName evidence="4">S-layer homology domain-containing protein</fullName>
    </submittedName>
</protein>
<evidence type="ECO:0000313" key="4">
    <source>
        <dbReference type="EMBL" id="MBC5772128.1"/>
    </source>
</evidence>
<keyword evidence="2" id="KW-0732">Signal</keyword>
<dbReference type="InterPro" id="IPR051465">
    <property type="entry name" value="Cell_Envelope_Struct_Comp"/>
</dbReference>
<dbReference type="SUPFAM" id="SSF51445">
    <property type="entry name" value="(Trans)glycosidases"/>
    <property type="match status" value="1"/>
</dbReference>
<dbReference type="PANTHER" id="PTHR43308:SF5">
    <property type="entry name" value="S-LAYER PROTEIN _ PEPTIDOGLYCAN ENDO-BETA-N-ACETYLGLUCOSAMINIDASE"/>
    <property type="match status" value="1"/>
</dbReference>
<dbReference type="AlphaFoldDB" id="A0A923MKU6"/>
<reference evidence="4" key="1">
    <citation type="submission" date="2020-08" db="EMBL/GenBank/DDBJ databases">
        <title>Genome public.</title>
        <authorList>
            <person name="Liu C."/>
            <person name="Sun Q."/>
        </authorList>
    </citation>
    <scope>NUCLEOTIDE SEQUENCE</scope>
    <source>
        <strain evidence="4">BX15</strain>
    </source>
</reference>
<organism evidence="4 5">
    <name type="scientific">Dysosmobacter segnis</name>
    <dbReference type="NCBI Taxonomy" id="2763042"/>
    <lineage>
        <taxon>Bacteria</taxon>
        <taxon>Bacillati</taxon>
        <taxon>Bacillota</taxon>
        <taxon>Clostridia</taxon>
        <taxon>Eubacteriales</taxon>
        <taxon>Oscillospiraceae</taxon>
        <taxon>Dysosmobacter</taxon>
    </lineage>
</organism>
<dbReference type="EMBL" id="JACOQI010000033">
    <property type="protein sequence ID" value="MBC5772128.1"/>
    <property type="molecule type" value="Genomic_DNA"/>
</dbReference>
<evidence type="ECO:0000259" key="3">
    <source>
        <dbReference type="PROSITE" id="PS51272"/>
    </source>
</evidence>
<proteinExistence type="predicted"/>
<keyword evidence="5" id="KW-1185">Reference proteome</keyword>
<feature type="domain" description="SLH" evidence="3">
    <location>
        <begin position="89"/>
        <end position="151"/>
    </location>
</feature>
<feature type="signal peptide" evidence="2">
    <location>
        <begin position="1"/>
        <end position="29"/>
    </location>
</feature>
<feature type="domain" description="SLH" evidence="3">
    <location>
        <begin position="28"/>
        <end position="88"/>
    </location>
</feature>
<comment type="caution">
    <text evidence="4">The sequence shown here is derived from an EMBL/GenBank/DDBJ whole genome shotgun (WGS) entry which is preliminary data.</text>
</comment>
<dbReference type="InterPro" id="IPR017853">
    <property type="entry name" value="GH"/>
</dbReference>